<keyword evidence="5" id="KW-1185">Reference proteome</keyword>
<reference evidence="4" key="1">
    <citation type="journal article" date="2021" name="Proc. Natl. Acad. Sci. U.S.A.">
        <title>Three genomes in the algal genus Volvox reveal the fate of a haploid sex-determining region after a transition to homothallism.</title>
        <authorList>
            <person name="Yamamoto K."/>
            <person name="Hamaji T."/>
            <person name="Kawai-Toyooka H."/>
            <person name="Matsuzaki R."/>
            <person name="Takahashi F."/>
            <person name="Nishimura Y."/>
            <person name="Kawachi M."/>
            <person name="Noguchi H."/>
            <person name="Minakuchi Y."/>
            <person name="Umen J.G."/>
            <person name="Toyoda A."/>
            <person name="Nozaki H."/>
        </authorList>
    </citation>
    <scope>NUCLEOTIDE SEQUENCE</scope>
    <source>
        <strain evidence="4">NIES-3780</strain>
    </source>
</reference>
<dbReference type="PANTHER" id="PTHR42760:SF133">
    <property type="entry name" value="3-OXOACYL-[ACYL-CARRIER-PROTEIN] REDUCTASE"/>
    <property type="match status" value="1"/>
</dbReference>
<dbReference type="InterPro" id="IPR036291">
    <property type="entry name" value="NAD(P)-bd_dom_sf"/>
</dbReference>
<dbReference type="GO" id="GO:0006633">
    <property type="term" value="P:fatty acid biosynthetic process"/>
    <property type="evidence" value="ECO:0007669"/>
    <property type="project" value="TreeGrafter"/>
</dbReference>
<dbReference type="InterPro" id="IPR002347">
    <property type="entry name" value="SDR_fam"/>
</dbReference>
<dbReference type="EMBL" id="BNCO01000048">
    <property type="protein sequence ID" value="GIL61995.1"/>
    <property type="molecule type" value="Genomic_DNA"/>
</dbReference>
<dbReference type="GO" id="GO:0016616">
    <property type="term" value="F:oxidoreductase activity, acting on the CH-OH group of donors, NAD or NADP as acceptor"/>
    <property type="evidence" value="ECO:0007669"/>
    <property type="project" value="TreeGrafter"/>
</dbReference>
<evidence type="ECO:0000256" key="2">
    <source>
        <dbReference type="ARBA" id="ARBA00023002"/>
    </source>
</evidence>
<dbReference type="PROSITE" id="PS00061">
    <property type="entry name" value="ADH_SHORT"/>
    <property type="match status" value="1"/>
</dbReference>
<dbReference type="FunFam" id="3.40.50.720:FF:000084">
    <property type="entry name" value="Short-chain dehydrogenase reductase"/>
    <property type="match status" value="1"/>
</dbReference>
<dbReference type="NCBIfam" id="NF005559">
    <property type="entry name" value="PRK07231.1"/>
    <property type="match status" value="1"/>
</dbReference>
<dbReference type="PRINTS" id="PR00080">
    <property type="entry name" value="SDRFAMILY"/>
</dbReference>
<name>A0A8J4F8V4_9CHLO</name>
<dbReference type="GO" id="GO:0048038">
    <property type="term" value="F:quinone binding"/>
    <property type="evidence" value="ECO:0007669"/>
    <property type="project" value="TreeGrafter"/>
</dbReference>
<evidence type="ECO:0000259" key="3">
    <source>
        <dbReference type="SMART" id="SM00822"/>
    </source>
</evidence>
<gene>
    <name evidence="4" type="ORF">Vafri_16326</name>
</gene>
<dbReference type="AlphaFoldDB" id="A0A8J4F8V4"/>
<sequence length="326" mass="33961">NQFLPTTFITRNIKYFIRNKSLQLAEPALLLGPPCPPFHTELSQNLTQRSFLMAALASAASQRLTGKVAVVTGGAKGIGYGCARSLCKEGAKVVLADVDLTAAQRSAQDLVTAGYSAHAVQCDVRRKADCESAVAAAVEKWGKVDIMVANAGIVKAAPFLDMTEQDFDDVVGVNLKGVFLSCQAAARQMVAQRDADPSWGGGAIVTMSSVNAVMAIPTIAGYNASKGGVNGLTRSMALALAPHGIRVNSVGPGSIATDVLASVAADTAARNRILSRTPMGRIGEPDEIGEVVAFLSSEAASYMTGQVLYVDGGRLALNYTVPVTES</sequence>
<proteinExistence type="inferred from homology"/>
<accession>A0A8J4F8V4</accession>
<dbReference type="PANTHER" id="PTHR42760">
    <property type="entry name" value="SHORT-CHAIN DEHYDROGENASES/REDUCTASES FAMILY MEMBER"/>
    <property type="match status" value="1"/>
</dbReference>
<keyword evidence="2" id="KW-0560">Oxidoreductase</keyword>
<evidence type="ECO:0000256" key="1">
    <source>
        <dbReference type="ARBA" id="ARBA00006484"/>
    </source>
</evidence>
<dbReference type="PRINTS" id="PR00081">
    <property type="entry name" value="GDHRDH"/>
</dbReference>
<dbReference type="Proteomes" id="UP000747399">
    <property type="component" value="Unassembled WGS sequence"/>
</dbReference>
<comment type="caution">
    <text evidence="4">The sequence shown here is derived from an EMBL/GenBank/DDBJ whole genome shotgun (WGS) entry which is preliminary data.</text>
</comment>
<feature type="non-terminal residue" evidence="4">
    <location>
        <position position="326"/>
    </location>
</feature>
<dbReference type="SMART" id="SM00822">
    <property type="entry name" value="PKS_KR"/>
    <property type="match status" value="1"/>
</dbReference>
<protein>
    <recommendedName>
        <fullName evidence="3">Ketoreductase domain-containing protein</fullName>
    </recommendedName>
</protein>
<evidence type="ECO:0000313" key="5">
    <source>
        <dbReference type="Proteomes" id="UP000747399"/>
    </source>
</evidence>
<dbReference type="SUPFAM" id="SSF51735">
    <property type="entry name" value="NAD(P)-binding Rossmann-fold domains"/>
    <property type="match status" value="1"/>
</dbReference>
<dbReference type="InterPro" id="IPR020904">
    <property type="entry name" value="Sc_DH/Rdtase_CS"/>
</dbReference>
<dbReference type="InterPro" id="IPR057326">
    <property type="entry name" value="KR_dom"/>
</dbReference>
<dbReference type="Gene3D" id="3.40.50.720">
    <property type="entry name" value="NAD(P)-binding Rossmann-like Domain"/>
    <property type="match status" value="1"/>
</dbReference>
<dbReference type="Pfam" id="PF13561">
    <property type="entry name" value="adh_short_C2"/>
    <property type="match status" value="1"/>
</dbReference>
<feature type="domain" description="Ketoreductase" evidence="3">
    <location>
        <begin position="67"/>
        <end position="253"/>
    </location>
</feature>
<comment type="similarity">
    <text evidence="1">Belongs to the short-chain dehydrogenases/reductases (SDR) family.</text>
</comment>
<evidence type="ECO:0000313" key="4">
    <source>
        <dbReference type="EMBL" id="GIL61995.1"/>
    </source>
</evidence>
<organism evidence="4 5">
    <name type="scientific">Volvox africanus</name>
    <dbReference type="NCBI Taxonomy" id="51714"/>
    <lineage>
        <taxon>Eukaryota</taxon>
        <taxon>Viridiplantae</taxon>
        <taxon>Chlorophyta</taxon>
        <taxon>core chlorophytes</taxon>
        <taxon>Chlorophyceae</taxon>
        <taxon>CS clade</taxon>
        <taxon>Chlamydomonadales</taxon>
        <taxon>Volvocaceae</taxon>
        <taxon>Volvox</taxon>
    </lineage>
</organism>